<dbReference type="Gene3D" id="3.40.50.720">
    <property type="entry name" value="NAD(P)-binding Rossmann-like Domain"/>
    <property type="match status" value="1"/>
</dbReference>
<dbReference type="PANTHER" id="PTHR43593">
    <property type="match status" value="1"/>
</dbReference>
<evidence type="ECO:0000313" key="6">
    <source>
        <dbReference type="EMBL" id="AQT05571.1"/>
    </source>
</evidence>
<dbReference type="GO" id="GO:0000166">
    <property type="term" value="F:nucleotide binding"/>
    <property type="evidence" value="ECO:0007669"/>
    <property type="project" value="InterPro"/>
</dbReference>
<dbReference type="Pfam" id="PF02894">
    <property type="entry name" value="GFO_IDH_MocA_C"/>
    <property type="match status" value="1"/>
</dbReference>
<comment type="similarity">
    <text evidence="3">Belongs to the Gfo/Idh/MocA family.</text>
</comment>
<dbReference type="Proteomes" id="UP000189055">
    <property type="component" value="Chromosome"/>
</dbReference>
<dbReference type="InterPro" id="IPR023794">
    <property type="entry name" value="MI/DCI_dehydrogenase"/>
</dbReference>
<dbReference type="PANTHER" id="PTHR43593:SF1">
    <property type="entry name" value="INOSITOL 2-DEHYDROGENASE"/>
    <property type="match status" value="1"/>
</dbReference>
<dbReference type="KEGG" id="aper:A0U91_12745"/>
<sequence>MTVRLGFIGTGDLGADHVRRCANILSGATVSALYNRTQSKAQTVAEQFAPEALVTAIPEELIESPEVEAIVISSASQTHEDLVLKAIEAGKYVFCEKPLATTADGCERILHAESAAAKRLVQVGFMRPYDEGYQNLKSLLTHDAVGPVLMAHAAHRNPFSGPHYTREMLISETLIHDINTFHWLLGESFRTVQVFYPRPTSRADAALRDPQLVLLETSSGVLITVEVFVNCQFGYDVQCALIGENGELRLPEPARAALRKNGQTSVAIPMDCKERFATAYDRELQAFVDGVATGKLTGPDSWAGYVASATADACIRAQKSGQKEAVQLIAQPEFYRNDTDV</sequence>
<organism evidence="6 7">
    <name type="scientific">Acetobacter persici</name>
    <dbReference type="NCBI Taxonomy" id="1076596"/>
    <lineage>
        <taxon>Bacteria</taxon>
        <taxon>Pseudomonadati</taxon>
        <taxon>Pseudomonadota</taxon>
        <taxon>Alphaproteobacteria</taxon>
        <taxon>Acetobacterales</taxon>
        <taxon>Acetobacteraceae</taxon>
        <taxon>Acetobacter</taxon>
    </lineage>
</organism>
<comment type="subunit">
    <text evidence="3">Homotetramer.</text>
</comment>
<dbReference type="AlphaFoldDB" id="A0A1U9LGL0"/>
<evidence type="ECO:0000256" key="2">
    <source>
        <dbReference type="ARBA" id="ARBA00023027"/>
    </source>
</evidence>
<dbReference type="HAMAP" id="MF_01671">
    <property type="entry name" value="IolG"/>
    <property type="match status" value="1"/>
</dbReference>
<dbReference type="InterPro" id="IPR004104">
    <property type="entry name" value="Gfo/Idh/MocA-like_OxRdtase_C"/>
</dbReference>
<dbReference type="EC" id="1.1.1.18" evidence="3"/>
<dbReference type="SUPFAM" id="SSF55347">
    <property type="entry name" value="Glyceraldehyde-3-phosphate dehydrogenase-like, C-terminal domain"/>
    <property type="match status" value="1"/>
</dbReference>
<feature type="domain" description="Gfo/Idh/MocA-like oxidoreductase N-terminal" evidence="4">
    <location>
        <begin position="4"/>
        <end position="125"/>
    </location>
</feature>
<gene>
    <name evidence="3" type="primary">iolG</name>
    <name evidence="6" type="ORF">A0U91_12745</name>
</gene>
<dbReference type="RefSeq" id="WP_077931338.1">
    <property type="nucleotide sequence ID" value="NZ_CP014687.1"/>
</dbReference>
<feature type="domain" description="Gfo/Idh/MocA-like oxidoreductase C-terminal" evidence="5">
    <location>
        <begin position="137"/>
        <end position="323"/>
    </location>
</feature>
<keyword evidence="1 3" id="KW-0560">Oxidoreductase</keyword>
<comment type="function">
    <text evidence="3">Involved in the oxidation of myo-inositol (MI) to 2-keto-myo-inositol (2KMI or 2-inosose).</text>
</comment>
<dbReference type="InterPro" id="IPR036291">
    <property type="entry name" value="NAD(P)-bd_dom_sf"/>
</dbReference>
<evidence type="ECO:0000259" key="5">
    <source>
        <dbReference type="Pfam" id="PF02894"/>
    </source>
</evidence>
<accession>A0A1U9LGL0</accession>
<reference evidence="6 7" key="1">
    <citation type="submission" date="2016-03" db="EMBL/GenBank/DDBJ databases">
        <title>Acetic acid bacteria sequencing.</title>
        <authorList>
            <person name="Brandt J."/>
            <person name="Jakob F."/>
            <person name="Vogel R.F."/>
        </authorList>
    </citation>
    <scope>NUCLEOTIDE SEQUENCE [LARGE SCALE GENOMIC DNA]</scope>
    <source>
        <strain evidence="6 7">TMW2.1084</strain>
    </source>
</reference>
<evidence type="ECO:0000256" key="1">
    <source>
        <dbReference type="ARBA" id="ARBA00023002"/>
    </source>
</evidence>
<dbReference type="EMBL" id="CP014687">
    <property type="protein sequence ID" value="AQT05571.1"/>
    <property type="molecule type" value="Genomic_DNA"/>
</dbReference>
<proteinExistence type="inferred from homology"/>
<dbReference type="InterPro" id="IPR050424">
    <property type="entry name" value="Gfo-Idh-MocA_inositol_DH"/>
</dbReference>
<name>A0A1U9LGL0_9PROT</name>
<comment type="catalytic activity">
    <reaction evidence="3">
        <text>myo-inositol + NAD(+) = scyllo-inosose + NADH + H(+)</text>
        <dbReference type="Rhea" id="RHEA:16949"/>
        <dbReference type="ChEBI" id="CHEBI:15378"/>
        <dbReference type="ChEBI" id="CHEBI:17268"/>
        <dbReference type="ChEBI" id="CHEBI:17811"/>
        <dbReference type="ChEBI" id="CHEBI:57540"/>
        <dbReference type="ChEBI" id="CHEBI:57945"/>
        <dbReference type="EC" id="1.1.1.18"/>
    </reaction>
</comment>
<dbReference type="Pfam" id="PF01408">
    <property type="entry name" value="GFO_IDH_MocA"/>
    <property type="match status" value="1"/>
</dbReference>
<dbReference type="GO" id="GO:0019310">
    <property type="term" value="P:inositol catabolic process"/>
    <property type="evidence" value="ECO:0007669"/>
    <property type="project" value="UniProtKB-UniRule"/>
</dbReference>
<evidence type="ECO:0000259" key="4">
    <source>
        <dbReference type="Pfam" id="PF01408"/>
    </source>
</evidence>
<evidence type="ECO:0000256" key="3">
    <source>
        <dbReference type="HAMAP-Rule" id="MF_01671"/>
    </source>
</evidence>
<dbReference type="Gene3D" id="3.30.360.10">
    <property type="entry name" value="Dihydrodipicolinate Reductase, domain 2"/>
    <property type="match status" value="1"/>
</dbReference>
<dbReference type="STRING" id="1076596.A0U91_12745"/>
<dbReference type="SUPFAM" id="SSF51735">
    <property type="entry name" value="NAD(P)-binding Rossmann-fold domains"/>
    <property type="match status" value="1"/>
</dbReference>
<dbReference type="InterPro" id="IPR000683">
    <property type="entry name" value="Gfo/Idh/MocA-like_OxRdtase_N"/>
</dbReference>
<protein>
    <recommendedName>
        <fullName evidence="3">Inositol 2-dehydrogenase</fullName>
        <ecNumber evidence="3">1.1.1.18</ecNumber>
    </recommendedName>
    <alternativeName>
        <fullName evidence="3">Myo-inositol 2-dehydrogenase</fullName>
        <shortName evidence="3">MI 2-dehydrogenase</shortName>
    </alternativeName>
</protein>
<dbReference type="GO" id="GO:0050112">
    <property type="term" value="F:inositol 2-dehydrogenase (NAD+) activity"/>
    <property type="evidence" value="ECO:0007669"/>
    <property type="project" value="UniProtKB-UniRule"/>
</dbReference>
<evidence type="ECO:0000313" key="7">
    <source>
        <dbReference type="Proteomes" id="UP000189055"/>
    </source>
</evidence>
<keyword evidence="2 3" id="KW-0520">NAD</keyword>